<dbReference type="OrthoDB" id="5979581at2759"/>
<evidence type="ECO:0000256" key="9">
    <source>
        <dbReference type="PROSITE-ProRule" id="PRU10141"/>
    </source>
</evidence>
<evidence type="ECO:0000256" key="3">
    <source>
        <dbReference type="ARBA" id="ARBA00022679"/>
    </source>
</evidence>
<dbReference type="PROSITE" id="PS00107">
    <property type="entry name" value="PROTEIN_KINASE_ATP"/>
    <property type="match status" value="1"/>
</dbReference>
<organism evidence="11 12">
    <name type="scientific">Cordyceps confragosa</name>
    <name type="common">Lecanicillium lecanii</name>
    <dbReference type="NCBI Taxonomy" id="2714763"/>
    <lineage>
        <taxon>Eukaryota</taxon>
        <taxon>Fungi</taxon>
        <taxon>Dikarya</taxon>
        <taxon>Ascomycota</taxon>
        <taxon>Pezizomycotina</taxon>
        <taxon>Sordariomycetes</taxon>
        <taxon>Hypocreomycetidae</taxon>
        <taxon>Hypocreales</taxon>
        <taxon>Cordycipitaceae</taxon>
        <taxon>Akanthomyces</taxon>
    </lineage>
</organism>
<keyword evidence="4 9" id="KW-0547">Nucleotide-binding</keyword>
<dbReference type="EMBL" id="LUKN01001719">
    <property type="protein sequence ID" value="OAR00418.1"/>
    <property type="molecule type" value="Genomic_DNA"/>
</dbReference>
<feature type="domain" description="Protein kinase" evidence="10">
    <location>
        <begin position="53"/>
        <end position="429"/>
    </location>
</feature>
<evidence type="ECO:0000256" key="2">
    <source>
        <dbReference type="ARBA" id="ARBA00022527"/>
    </source>
</evidence>
<evidence type="ECO:0000256" key="4">
    <source>
        <dbReference type="ARBA" id="ARBA00022741"/>
    </source>
</evidence>
<dbReference type="InterPro" id="IPR000719">
    <property type="entry name" value="Prot_kinase_dom"/>
</dbReference>
<accession>A0A179ICL0</accession>
<dbReference type="GO" id="GO:0004674">
    <property type="term" value="F:protein serine/threonine kinase activity"/>
    <property type="evidence" value="ECO:0007669"/>
    <property type="project" value="UniProtKB-KW"/>
</dbReference>
<reference evidence="11 12" key="1">
    <citation type="submission" date="2016-03" db="EMBL/GenBank/DDBJ databases">
        <title>Fine-scale spatial genetic structure of a fungal parasite of coffee scale insects.</title>
        <authorList>
            <person name="Jackson D."/>
            <person name="Zemenick K.A."/>
            <person name="Malloure B."/>
            <person name="Quandt C.A."/>
            <person name="James T.Y."/>
        </authorList>
    </citation>
    <scope>NUCLEOTIDE SEQUENCE [LARGE SCALE GENOMIC DNA]</scope>
    <source>
        <strain evidence="11 12">UM487</strain>
    </source>
</reference>
<sequence>MSASPPPTPPSRPVLDKELRFKTITSPCEWIEDYRPGGYHPVLPGDLFNNGQYKIIRKLGEGSYSTVWLACDKWVKRYVALKILVAAASGQANEAHILRHIAGAAPAEAQRYVTQLLGEFEHRGPNGTHKCLVFEPMGPSVNSMVEELPQFKPRRRTMKVRYPPEMAKSILKQSLQALAFLHANGVAHGDFQPGNMLFSLRDIDSVPEDEVRQDEDVQTRSISPPVQRLDGKRDDWAPRFLCIAQPLVSFTCYDVGFKVKLSDMGGAYFLDGPAPNPVVPLGLRSPELILTGDVGRSLDVWSFGCLVFELLTGQPLFCVPGSKYEDDDHLLSLTARLGALPDGLFKCWKSSSRYFTPDRRLFNCQLGGVPEGGEPLMVPQTSMEELFDEAQPDIDEEEGCHVKKLIRWILQYDPAKRPLPADILLDPWFRAMEGDGNESDVSIV</sequence>
<name>A0A179ICL0_CORDF</name>
<dbReference type="SUPFAM" id="SSF56112">
    <property type="entry name" value="Protein kinase-like (PK-like)"/>
    <property type="match status" value="1"/>
</dbReference>
<evidence type="ECO:0000256" key="7">
    <source>
        <dbReference type="ARBA" id="ARBA00047899"/>
    </source>
</evidence>
<evidence type="ECO:0000313" key="11">
    <source>
        <dbReference type="EMBL" id="OAR00418.1"/>
    </source>
</evidence>
<comment type="catalytic activity">
    <reaction evidence="8">
        <text>L-seryl-[protein] + ATP = O-phospho-L-seryl-[protein] + ADP + H(+)</text>
        <dbReference type="Rhea" id="RHEA:17989"/>
        <dbReference type="Rhea" id="RHEA-COMP:9863"/>
        <dbReference type="Rhea" id="RHEA-COMP:11604"/>
        <dbReference type="ChEBI" id="CHEBI:15378"/>
        <dbReference type="ChEBI" id="CHEBI:29999"/>
        <dbReference type="ChEBI" id="CHEBI:30616"/>
        <dbReference type="ChEBI" id="CHEBI:83421"/>
        <dbReference type="ChEBI" id="CHEBI:456216"/>
        <dbReference type="EC" id="2.7.11.1"/>
    </reaction>
</comment>
<comment type="caution">
    <text evidence="11">The sequence shown here is derived from an EMBL/GenBank/DDBJ whole genome shotgun (WGS) entry which is preliminary data.</text>
</comment>
<dbReference type="PROSITE" id="PS50011">
    <property type="entry name" value="PROTEIN_KINASE_DOM"/>
    <property type="match status" value="1"/>
</dbReference>
<comment type="catalytic activity">
    <reaction evidence="7">
        <text>L-threonyl-[protein] + ATP = O-phospho-L-threonyl-[protein] + ADP + H(+)</text>
        <dbReference type="Rhea" id="RHEA:46608"/>
        <dbReference type="Rhea" id="RHEA-COMP:11060"/>
        <dbReference type="Rhea" id="RHEA-COMP:11605"/>
        <dbReference type="ChEBI" id="CHEBI:15378"/>
        <dbReference type="ChEBI" id="CHEBI:30013"/>
        <dbReference type="ChEBI" id="CHEBI:30616"/>
        <dbReference type="ChEBI" id="CHEBI:61977"/>
        <dbReference type="ChEBI" id="CHEBI:456216"/>
        <dbReference type="EC" id="2.7.11.1"/>
    </reaction>
</comment>
<dbReference type="Gene3D" id="3.30.200.20">
    <property type="entry name" value="Phosphorylase Kinase, domain 1"/>
    <property type="match status" value="1"/>
</dbReference>
<dbReference type="GO" id="GO:0000245">
    <property type="term" value="P:spliceosomal complex assembly"/>
    <property type="evidence" value="ECO:0007669"/>
    <property type="project" value="TreeGrafter"/>
</dbReference>
<dbReference type="InterPro" id="IPR051334">
    <property type="entry name" value="SRPK"/>
</dbReference>
<dbReference type="GO" id="GO:0005524">
    <property type="term" value="F:ATP binding"/>
    <property type="evidence" value="ECO:0007669"/>
    <property type="project" value="UniProtKB-UniRule"/>
</dbReference>
<evidence type="ECO:0000259" key="10">
    <source>
        <dbReference type="PROSITE" id="PS50011"/>
    </source>
</evidence>
<dbReference type="PANTHER" id="PTHR47634">
    <property type="entry name" value="PROTEIN KINASE DOMAIN-CONTAINING PROTEIN-RELATED"/>
    <property type="match status" value="1"/>
</dbReference>
<dbReference type="PANTHER" id="PTHR47634:SF9">
    <property type="entry name" value="PROTEIN KINASE DOMAIN-CONTAINING PROTEIN-RELATED"/>
    <property type="match status" value="1"/>
</dbReference>
<dbReference type="GO" id="GO:0050684">
    <property type="term" value="P:regulation of mRNA processing"/>
    <property type="evidence" value="ECO:0007669"/>
    <property type="project" value="TreeGrafter"/>
</dbReference>
<dbReference type="InterPro" id="IPR011009">
    <property type="entry name" value="Kinase-like_dom_sf"/>
</dbReference>
<feature type="binding site" evidence="9">
    <location>
        <position position="82"/>
    </location>
    <ligand>
        <name>ATP</name>
        <dbReference type="ChEBI" id="CHEBI:30616"/>
    </ligand>
</feature>
<keyword evidence="3" id="KW-0808">Transferase</keyword>
<dbReference type="CDD" id="cd05118">
    <property type="entry name" value="STKc_CMGC"/>
    <property type="match status" value="1"/>
</dbReference>
<dbReference type="EC" id="2.7.11.1" evidence="1"/>
<dbReference type="Proteomes" id="UP000243081">
    <property type="component" value="Unassembled WGS sequence"/>
</dbReference>
<gene>
    <name evidence="11" type="ORF">LLEC1_05100</name>
</gene>
<dbReference type="SMART" id="SM00220">
    <property type="entry name" value="S_TKc"/>
    <property type="match status" value="1"/>
</dbReference>
<proteinExistence type="predicted"/>
<evidence type="ECO:0000256" key="1">
    <source>
        <dbReference type="ARBA" id="ARBA00012513"/>
    </source>
</evidence>
<protein>
    <recommendedName>
        <fullName evidence="1">non-specific serine/threonine protein kinase</fullName>
        <ecNumber evidence="1">2.7.11.1</ecNumber>
    </recommendedName>
</protein>
<dbReference type="AlphaFoldDB" id="A0A179ICL0"/>
<dbReference type="InterPro" id="IPR017441">
    <property type="entry name" value="Protein_kinase_ATP_BS"/>
</dbReference>
<evidence type="ECO:0000256" key="6">
    <source>
        <dbReference type="ARBA" id="ARBA00022840"/>
    </source>
</evidence>
<dbReference type="Pfam" id="PF00069">
    <property type="entry name" value="Pkinase"/>
    <property type="match status" value="2"/>
</dbReference>
<evidence type="ECO:0000256" key="8">
    <source>
        <dbReference type="ARBA" id="ARBA00048679"/>
    </source>
</evidence>
<keyword evidence="2" id="KW-0723">Serine/threonine-protein kinase</keyword>
<keyword evidence="12" id="KW-1185">Reference proteome</keyword>
<evidence type="ECO:0000256" key="5">
    <source>
        <dbReference type="ARBA" id="ARBA00022777"/>
    </source>
</evidence>
<keyword evidence="5" id="KW-0418">Kinase</keyword>
<keyword evidence="6 9" id="KW-0067">ATP-binding</keyword>
<dbReference type="Gene3D" id="1.10.510.10">
    <property type="entry name" value="Transferase(Phosphotransferase) domain 1"/>
    <property type="match status" value="1"/>
</dbReference>
<dbReference type="OMA" id="IPCSEME"/>
<evidence type="ECO:0000313" key="12">
    <source>
        <dbReference type="Proteomes" id="UP000243081"/>
    </source>
</evidence>